<sequence length="342" mass="39085">MADNVLAHQDVDDAVNREVVFESWKTLRSIPSNATVVRDQVSFYHDRYEAHNLGTPLVMRANLTIQLELIESLLNFIDFDDIRQAMLYIAWDGRPRLIPQDDELFQIPYFAGYRCVDDSQLQVTEWLQAGWKRALLDGVRPVEVEYAYNRTSSLALQCTIDGFRDLEALDLTTPVVACLARDGHMIGVVKAVEEGARMVSYKDRTLVYSAFGKMQERHIYLLDGHNMEPSAVLIVGNKLERAQKAHWRQAGRLFERVLNARPGTSNRYRECEYRLINVISAPEMPLVAFSVIPPVTSRRRKKRKKRSIEPKSPRDAACDREYLPGRDKGYLDTTPEGDAGPI</sequence>
<evidence type="ECO:0000256" key="1">
    <source>
        <dbReference type="SAM" id="MobiDB-lite"/>
    </source>
</evidence>
<dbReference type="EMBL" id="FUEG01000013">
    <property type="protein sequence ID" value="SJL10918.1"/>
    <property type="molecule type" value="Genomic_DNA"/>
</dbReference>
<gene>
    <name evidence="2" type="ORF">ARMOST_14314</name>
</gene>
<organism evidence="2 3">
    <name type="scientific">Armillaria ostoyae</name>
    <name type="common">Armillaria root rot fungus</name>
    <dbReference type="NCBI Taxonomy" id="47428"/>
    <lineage>
        <taxon>Eukaryota</taxon>
        <taxon>Fungi</taxon>
        <taxon>Dikarya</taxon>
        <taxon>Basidiomycota</taxon>
        <taxon>Agaricomycotina</taxon>
        <taxon>Agaricomycetes</taxon>
        <taxon>Agaricomycetidae</taxon>
        <taxon>Agaricales</taxon>
        <taxon>Marasmiineae</taxon>
        <taxon>Physalacriaceae</taxon>
        <taxon>Armillaria</taxon>
    </lineage>
</organism>
<dbReference type="OMA" id="RYRECEY"/>
<evidence type="ECO:0000313" key="2">
    <source>
        <dbReference type="EMBL" id="SJL10918.1"/>
    </source>
</evidence>
<accession>A0A284RQB3</accession>
<reference evidence="3" key="1">
    <citation type="journal article" date="2017" name="Nat. Ecol. Evol.">
        <title>Genome expansion and lineage-specific genetic innovations in the forest pathogenic fungi Armillaria.</title>
        <authorList>
            <person name="Sipos G."/>
            <person name="Prasanna A.N."/>
            <person name="Walter M.C."/>
            <person name="O'Connor E."/>
            <person name="Balint B."/>
            <person name="Krizsan K."/>
            <person name="Kiss B."/>
            <person name="Hess J."/>
            <person name="Varga T."/>
            <person name="Slot J."/>
            <person name="Riley R."/>
            <person name="Boka B."/>
            <person name="Rigling D."/>
            <person name="Barry K."/>
            <person name="Lee J."/>
            <person name="Mihaltcheva S."/>
            <person name="LaButti K."/>
            <person name="Lipzen A."/>
            <person name="Waldron R."/>
            <person name="Moloney N.M."/>
            <person name="Sperisen C."/>
            <person name="Kredics L."/>
            <person name="Vagvoelgyi C."/>
            <person name="Patrignani A."/>
            <person name="Fitzpatrick D."/>
            <person name="Nagy I."/>
            <person name="Doyle S."/>
            <person name="Anderson J.B."/>
            <person name="Grigoriev I.V."/>
            <person name="Gueldener U."/>
            <person name="Muensterkoetter M."/>
            <person name="Nagy L.G."/>
        </authorList>
    </citation>
    <scope>NUCLEOTIDE SEQUENCE [LARGE SCALE GENOMIC DNA]</scope>
    <source>
        <strain evidence="3">C18/9</strain>
    </source>
</reference>
<protein>
    <submittedName>
        <fullName evidence="2">Uncharacterized protein</fullName>
    </submittedName>
</protein>
<dbReference type="OrthoDB" id="2874131at2759"/>
<dbReference type="Proteomes" id="UP000219338">
    <property type="component" value="Unassembled WGS sequence"/>
</dbReference>
<evidence type="ECO:0000313" key="3">
    <source>
        <dbReference type="Proteomes" id="UP000219338"/>
    </source>
</evidence>
<proteinExistence type="predicted"/>
<feature type="compositionally biased region" description="Basic and acidic residues" evidence="1">
    <location>
        <begin position="307"/>
        <end position="330"/>
    </location>
</feature>
<feature type="region of interest" description="Disordered" evidence="1">
    <location>
        <begin position="298"/>
        <end position="342"/>
    </location>
</feature>
<name>A0A284RQB3_ARMOS</name>
<keyword evidence="3" id="KW-1185">Reference proteome</keyword>
<dbReference type="AlphaFoldDB" id="A0A284RQB3"/>